<dbReference type="GO" id="GO:0006656">
    <property type="term" value="P:phosphatidylcholine biosynthetic process"/>
    <property type="evidence" value="ECO:0007669"/>
    <property type="project" value="TreeGrafter"/>
</dbReference>
<dbReference type="GO" id="GO:0016020">
    <property type="term" value="C:membrane"/>
    <property type="evidence" value="ECO:0007669"/>
    <property type="project" value="UniProtKB-SubCell"/>
</dbReference>
<keyword evidence="13" id="KW-1208">Phospholipid metabolism</keyword>
<evidence type="ECO:0000313" key="22">
    <source>
        <dbReference type="Proteomes" id="UP000054324"/>
    </source>
</evidence>
<proteinExistence type="inferred from homology"/>
<dbReference type="EC" id="2.3.1.n6" evidence="17"/>
<keyword evidence="7 20" id="KW-0812">Transmembrane</keyword>
<keyword evidence="12" id="KW-0594">Phospholipid biosynthesis</keyword>
<evidence type="ECO:0000256" key="13">
    <source>
        <dbReference type="ARBA" id="ARBA00023264"/>
    </source>
</evidence>
<feature type="transmembrane region" description="Helical" evidence="20">
    <location>
        <begin position="399"/>
        <end position="426"/>
    </location>
</feature>
<feature type="transmembrane region" description="Helical" evidence="20">
    <location>
        <begin position="135"/>
        <end position="163"/>
    </location>
</feature>
<keyword evidence="8" id="KW-0256">Endoplasmic reticulum</keyword>
<keyword evidence="10" id="KW-0443">Lipid metabolism</keyword>
<keyword evidence="11 20" id="KW-0472">Membrane</keyword>
<dbReference type="Proteomes" id="UP000054324">
    <property type="component" value="Unassembled WGS sequence"/>
</dbReference>
<reference evidence="21 22" key="1">
    <citation type="submission" date="2013-11" db="EMBL/GenBank/DDBJ databases">
        <title>Opisthorchis viverrini - life in the bile duct.</title>
        <authorList>
            <person name="Young N.D."/>
            <person name="Nagarajan N."/>
            <person name="Lin S.J."/>
            <person name="Korhonen P.K."/>
            <person name="Jex A.R."/>
            <person name="Hall R.S."/>
            <person name="Safavi-Hemami H."/>
            <person name="Kaewkong W."/>
            <person name="Bertrand D."/>
            <person name="Gao S."/>
            <person name="Seet Q."/>
            <person name="Wongkham S."/>
            <person name="Teh B.T."/>
            <person name="Wongkham C."/>
            <person name="Intapan P.M."/>
            <person name="Maleewong W."/>
            <person name="Yang X."/>
            <person name="Hu M."/>
            <person name="Wang Z."/>
            <person name="Hofmann A."/>
            <person name="Sternberg P.W."/>
            <person name="Tan P."/>
            <person name="Wang J."/>
            <person name="Gasser R.B."/>
        </authorList>
    </citation>
    <scope>NUCLEOTIDE SEQUENCE [LARGE SCALE GENOMIC DNA]</scope>
</reference>
<evidence type="ECO:0000256" key="19">
    <source>
        <dbReference type="SAM" id="MobiDB-lite"/>
    </source>
</evidence>
<evidence type="ECO:0000256" key="7">
    <source>
        <dbReference type="ARBA" id="ARBA00022692"/>
    </source>
</evidence>
<evidence type="ECO:0000313" key="21">
    <source>
        <dbReference type="EMBL" id="KER27714.1"/>
    </source>
</evidence>
<feature type="transmembrane region" description="Helical" evidence="20">
    <location>
        <begin position="229"/>
        <end position="250"/>
    </location>
</feature>
<gene>
    <name evidence="21" type="ORF">T265_05273</name>
</gene>
<dbReference type="GO" id="GO:0005783">
    <property type="term" value="C:endoplasmic reticulum"/>
    <property type="evidence" value="ECO:0007669"/>
    <property type="project" value="UniProtKB-SubCell"/>
</dbReference>
<comment type="similarity">
    <text evidence="4">Belongs to the membrane-bound acyltransferase family.</text>
</comment>
<keyword evidence="9 20" id="KW-1133">Transmembrane helix</keyword>
<evidence type="ECO:0000256" key="3">
    <source>
        <dbReference type="ARBA" id="ARBA00005074"/>
    </source>
</evidence>
<evidence type="ECO:0000256" key="14">
    <source>
        <dbReference type="ARBA" id="ARBA00023315"/>
    </source>
</evidence>
<feature type="transmembrane region" description="Helical" evidence="20">
    <location>
        <begin position="357"/>
        <end position="379"/>
    </location>
</feature>
<dbReference type="EC" id="2.3.1.23" evidence="16"/>
<dbReference type="CTD" id="20319455"/>
<evidence type="ECO:0000256" key="4">
    <source>
        <dbReference type="ARBA" id="ARBA00010323"/>
    </source>
</evidence>
<evidence type="ECO:0000256" key="6">
    <source>
        <dbReference type="ARBA" id="ARBA00022679"/>
    </source>
</evidence>
<dbReference type="GeneID" id="20319455"/>
<protein>
    <recommendedName>
        <fullName evidence="18">Lysophospholipid acyltransferase 5</fullName>
        <ecNumber evidence="16">2.3.1.23</ecNumber>
        <ecNumber evidence="17">2.3.1.n6</ecNumber>
    </recommendedName>
</protein>
<evidence type="ECO:0000256" key="5">
    <source>
        <dbReference type="ARBA" id="ARBA00022516"/>
    </source>
</evidence>
<evidence type="ECO:0000256" key="16">
    <source>
        <dbReference type="ARBA" id="ARBA00026120"/>
    </source>
</evidence>
<dbReference type="PANTHER" id="PTHR13906:SF14">
    <property type="entry name" value="LYSOPHOSPHOLIPID ACYLTRANSFERASE 5"/>
    <property type="match status" value="1"/>
</dbReference>
<feature type="compositionally biased region" description="Polar residues" evidence="19">
    <location>
        <begin position="652"/>
        <end position="663"/>
    </location>
</feature>
<dbReference type="InterPro" id="IPR049941">
    <property type="entry name" value="LPLAT_7/PORCN-like"/>
</dbReference>
<feature type="region of interest" description="Disordered" evidence="19">
    <location>
        <begin position="652"/>
        <end position="672"/>
    </location>
</feature>
<dbReference type="AlphaFoldDB" id="A0A075AFG7"/>
<keyword evidence="14" id="KW-0012">Acyltransferase</keyword>
<dbReference type="GO" id="GO:0071617">
    <property type="term" value="F:lysophospholipid acyltransferase activity"/>
    <property type="evidence" value="ECO:0007669"/>
    <property type="project" value="TreeGrafter"/>
</dbReference>
<keyword evidence="5" id="KW-0444">Lipid biosynthesis</keyword>
<evidence type="ECO:0000256" key="9">
    <source>
        <dbReference type="ARBA" id="ARBA00022989"/>
    </source>
</evidence>
<dbReference type="OrthoDB" id="5974730at2759"/>
<evidence type="ECO:0000256" key="12">
    <source>
        <dbReference type="ARBA" id="ARBA00023209"/>
    </source>
</evidence>
<comment type="pathway">
    <text evidence="3">Lipid metabolism; phospholipid metabolism.</text>
</comment>
<evidence type="ECO:0000256" key="2">
    <source>
        <dbReference type="ARBA" id="ARBA00004240"/>
    </source>
</evidence>
<dbReference type="Pfam" id="PF03062">
    <property type="entry name" value="MBOAT"/>
    <property type="match status" value="1"/>
</dbReference>
<evidence type="ECO:0000256" key="17">
    <source>
        <dbReference type="ARBA" id="ARBA00038923"/>
    </source>
</evidence>
<comment type="pathway">
    <text evidence="15">Phospholipid metabolism.</text>
</comment>
<feature type="transmembrane region" description="Helical" evidence="20">
    <location>
        <begin position="619"/>
        <end position="639"/>
    </location>
</feature>
<dbReference type="InterPro" id="IPR004299">
    <property type="entry name" value="MBOAT_fam"/>
</dbReference>
<dbReference type="RefSeq" id="XP_009168512.1">
    <property type="nucleotide sequence ID" value="XM_009170248.1"/>
</dbReference>
<dbReference type="GO" id="GO:0030258">
    <property type="term" value="P:lipid modification"/>
    <property type="evidence" value="ECO:0007669"/>
    <property type="project" value="TreeGrafter"/>
</dbReference>
<keyword evidence="22" id="KW-1185">Reference proteome</keyword>
<evidence type="ECO:0000256" key="1">
    <source>
        <dbReference type="ARBA" id="ARBA00004141"/>
    </source>
</evidence>
<feature type="transmembrane region" description="Helical" evidence="20">
    <location>
        <begin position="198"/>
        <end position="222"/>
    </location>
</feature>
<evidence type="ECO:0000256" key="15">
    <source>
        <dbReference type="ARBA" id="ARBA00025707"/>
    </source>
</evidence>
<name>A0A075AFG7_OPIVI</name>
<dbReference type="EMBL" id="KL596716">
    <property type="protein sequence ID" value="KER27714.1"/>
    <property type="molecule type" value="Genomic_DNA"/>
</dbReference>
<feature type="transmembrane region" description="Helical" evidence="20">
    <location>
        <begin position="175"/>
        <end position="192"/>
    </location>
</feature>
<evidence type="ECO:0000256" key="20">
    <source>
        <dbReference type="SAM" id="Phobius"/>
    </source>
</evidence>
<organism evidence="21 22">
    <name type="scientific">Opisthorchis viverrini</name>
    <name type="common">Southeast Asian liver fluke</name>
    <dbReference type="NCBI Taxonomy" id="6198"/>
    <lineage>
        <taxon>Eukaryota</taxon>
        <taxon>Metazoa</taxon>
        <taxon>Spiralia</taxon>
        <taxon>Lophotrochozoa</taxon>
        <taxon>Platyhelminthes</taxon>
        <taxon>Trematoda</taxon>
        <taxon>Digenea</taxon>
        <taxon>Opisthorchiida</taxon>
        <taxon>Opisthorchiata</taxon>
        <taxon>Opisthorchiidae</taxon>
        <taxon>Opisthorchis</taxon>
    </lineage>
</organism>
<evidence type="ECO:0000256" key="8">
    <source>
        <dbReference type="ARBA" id="ARBA00022824"/>
    </source>
</evidence>
<evidence type="ECO:0000256" key="18">
    <source>
        <dbReference type="ARBA" id="ARBA00039721"/>
    </source>
</evidence>
<feature type="transmembrane region" description="Helical" evidence="20">
    <location>
        <begin position="552"/>
        <end position="573"/>
    </location>
</feature>
<evidence type="ECO:0000256" key="11">
    <source>
        <dbReference type="ARBA" id="ARBA00023136"/>
    </source>
</evidence>
<keyword evidence="6" id="KW-0808">Transferase</keyword>
<sequence length="672" mass="76400">MAVVKLMLSDIVAFLSGVRVIFFARGWEPYGTWHATDPSGVLAELRRLFAVYCPPSYGLFAKVCTCGIEDKLDDHIRSPKAVIIIVIDSKTSVCNSDASLLYNHESFESPILKKRAKILPRWFYEPQKPKGATTLLARICLSFIVIGIVIITLGYPISIVYSLLSGKWSVPQRQLFLLLCGVFLFSWNFGKFSDLGEFHFVSTGLDIIHMFIGIFVTMFVNYMCFRTKLSVIFAFVFNMAYLLSGSYIYNRGTYDINWTTPYCILCLRLIGLTWDLFDASKPESERSAYQKQSALQTFPGVLETLSFCFVPTAFISGPQFPMRHYQSFVDGSLRPTAILANRSFTQRFIFNVKVQRTVIRFTMGLLGILILSKMLTLYPAEHIVLSRFLYMVVFAQITLFRYVAIWLIGEGACVLLGLGCTGLVHFKYLEDTDKKSRSPQFAGDVPEVRTKSALERRDSAVPWSDLAVKLNSYDPKKLDVREADHTACANISLGNLLLATNSDHLVAGFNINTNKWMLEYVYKRLRFLGNKQLSQLCTLTFLALWHGTYTGYFVNFALEFIIIAVERDFILIVKRSKFGDFLYKTTPGFVLTSVTGKLHVLFMLATPLTAFYLLQYHLWFPVLKSTYFIGFIYVLWPLLRPIVKRMFPRKVNGSQSNGGATPQSDDDKSKTQ</sequence>
<accession>A0A075AFG7</accession>
<dbReference type="GO" id="GO:0047184">
    <property type="term" value="F:1-acylglycerophosphocholine O-acyltransferase activity"/>
    <property type="evidence" value="ECO:0007669"/>
    <property type="project" value="UniProtKB-EC"/>
</dbReference>
<dbReference type="STRING" id="6198.A0A075AFG7"/>
<comment type="subcellular location">
    <subcellularLocation>
        <location evidence="2">Endoplasmic reticulum</location>
    </subcellularLocation>
    <subcellularLocation>
        <location evidence="1">Membrane</location>
        <topology evidence="1">Multi-pass membrane protein</topology>
    </subcellularLocation>
</comment>
<dbReference type="PANTHER" id="PTHR13906">
    <property type="entry name" value="PORCUPINE"/>
    <property type="match status" value="1"/>
</dbReference>
<evidence type="ECO:0000256" key="10">
    <source>
        <dbReference type="ARBA" id="ARBA00023098"/>
    </source>
</evidence>
<dbReference type="KEGG" id="ovi:T265_05273"/>